<dbReference type="GO" id="GO:0006749">
    <property type="term" value="P:glutathione metabolic process"/>
    <property type="evidence" value="ECO:0007669"/>
    <property type="project" value="TreeGrafter"/>
</dbReference>
<name>A0A443RWE3_9ACAR</name>
<dbReference type="FunFam" id="1.20.1050.10:FF:000009">
    <property type="entry name" value="Glutathione S-transferase omega-1"/>
    <property type="match status" value="1"/>
</dbReference>
<proteinExistence type="inferred from homology"/>
<dbReference type="Gene3D" id="3.40.30.10">
    <property type="entry name" value="Glutaredoxin"/>
    <property type="match status" value="1"/>
</dbReference>
<organism evidence="5 6">
    <name type="scientific">Leptotrombidium deliense</name>
    <dbReference type="NCBI Taxonomy" id="299467"/>
    <lineage>
        <taxon>Eukaryota</taxon>
        <taxon>Metazoa</taxon>
        <taxon>Ecdysozoa</taxon>
        <taxon>Arthropoda</taxon>
        <taxon>Chelicerata</taxon>
        <taxon>Arachnida</taxon>
        <taxon>Acari</taxon>
        <taxon>Acariformes</taxon>
        <taxon>Trombidiformes</taxon>
        <taxon>Prostigmata</taxon>
        <taxon>Anystina</taxon>
        <taxon>Parasitengona</taxon>
        <taxon>Trombiculoidea</taxon>
        <taxon>Trombiculidae</taxon>
        <taxon>Leptotrombidium</taxon>
    </lineage>
</organism>
<accession>A0A443RWE3</accession>
<dbReference type="SUPFAM" id="SSF47616">
    <property type="entry name" value="GST C-terminal domain-like"/>
    <property type="match status" value="1"/>
</dbReference>
<dbReference type="STRING" id="299467.A0A443RWE3"/>
<dbReference type="AlphaFoldDB" id="A0A443RWE3"/>
<dbReference type="Proteomes" id="UP000288716">
    <property type="component" value="Unassembled WGS sequence"/>
</dbReference>
<dbReference type="VEuPathDB" id="VectorBase:LDEU012349"/>
<comment type="similarity">
    <text evidence="1">Belongs to the GST superfamily. Omega family.</text>
</comment>
<dbReference type="SFLD" id="SFLDG00358">
    <property type="entry name" value="Main_(cytGST)"/>
    <property type="match status" value="1"/>
</dbReference>
<dbReference type="InterPro" id="IPR050983">
    <property type="entry name" value="GST_Omega/HSP26"/>
</dbReference>
<dbReference type="Gene3D" id="1.20.1050.10">
    <property type="match status" value="1"/>
</dbReference>
<evidence type="ECO:0000313" key="6">
    <source>
        <dbReference type="Proteomes" id="UP000288716"/>
    </source>
</evidence>
<dbReference type="PANTHER" id="PTHR43968">
    <property type="match status" value="1"/>
</dbReference>
<feature type="domain" description="GST C-terminal" evidence="4">
    <location>
        <begin position="66"/>
        <end position="206"/>
    </location>
</feature>
<dbReference type="SFLD" id="SFLDS00019">
    <property type="entry name" value="Glutathione_Transferase_(cytos"/>
    <property type="match status" value="1"/>
</dbReference>
<sequence length="206" mass="24045">MRAKEVRCDVVNVDIYSKPEWLLEINKSGKVPVLEMDGDKILTESIIIAEYFDEQYEESRKLQPNDVYEKCRQKMLCESISPLFPTFGKIIHTTEPLSVLMNNVESGLRTIEMELKSRATQFIGGNDHPSLVDYLIWPLIERLPAAIAIIRKDRNWQKYLAFNYPLLVKYMLQMYEDKVVKSVAHSDQIHEEYLLFAMKLIRGEAK</sequence>
<dbReference type="PROSITE" id="PS50404">
    <property type="entry name" value="GST_NTER"/>
    <property type="match status" value="1"/>
</dbReference>
<protein>
    <submittedName>
        <fullName evidence="5">Uncharacterized protein</fullName>
    </submittedName>
</protein>
<dbReference type="EMBL" id="NCKV01023548">
    <property type="protein sequence ID" value="RWS19691.1"/>
    <property type="molecule type" value="Genomic_DNA"/>
</dbReference>
<evidence type="ECO:0000259" key="3">
    <source>
        <dbReference type="PROSITE" id="PS50404"/>
    </source>
</evidence>
<evidence type="ECO:0000259" key="4">
    <source>
        <dbReference type="PROSITE" id="PS50405"/>
    </source>
</evidence>
<dbReference type="GO" id="GO:0045174">
    <property type="term" value="F:glutathione dehydrogenase (ascorbate) activity"/>
    <property type="evidence" value="ECO:0007669"/>
    <property type="project" value="TreeGrafter"/>
</dbReference>
<dbReference type="InterPro" id="IPR010987">
    <property type="entry name" value="Glutathione-S-Trfase_C-like"/>
</dbReference>
<dbReference type="PANTHER" id="PTHR43968:SF6">
    <property type="entry name" value="GLUTATHIONE S-TRANSFERASE OMEGA"/>
    <property type="match status" value="1"/>
</dbReference>
<evidence type="ECO:0000313" key="5">
    <source>
        <dbReference type="EMBL" id="RWS19691.1"/>
    </source>
</evidence>
<dbReference type="InterPro" id="IPR036282">
    <property type="entry name" value="Glutathione-S-Trfase_C_sf"/>
</dbReference>
<dbReference type="InterPro" id="IPR036249">
    <property type="entry name" value="Thioredoxin-like_sf"/>
</dbReference>
<comment type="caution">
    <text evidence="5">The sequence shown here is derived from an EMBL/GenBank/DDBJ whole genome shotgun (WGS) entry which is preliminary data.</text>
</comment>
<dbReference type="Pfam" id="PF13417">
    <property type="entry name" value="GST_N_3"/>
    <property type="match status" value="1"/>
</dbReference>
<dbReference type="OrthoDB" id="6505778at2759"/>
<keyword evidence="6" id="KW-1185">Reference proteome</keyword>
<dbReference type="SUPFAM" id="SSF52833">
    <property type="entry name" value="Thioredoxin-like"/>
    <property type="match status" value="1"/>
</dbReference>
<gene>
    <name evidence="5" type="ORF">B4U80_05252</name>
</gene>
<evidence type="ECO:0000256" key="2">
    <source>
        <dbReference type="ARBA" id="ARBA00023002"/>
    </source>
</evidence>
<dbReference type="InterPro" id="IPR040079">
    <property type="entry name" value="Glutathione_S-Trfase"/>
</dbReference>
<evidence type="ECO:0000256" key="1">
    <source>
        <dbReference type="ARBA" id="ARBA00011067"/>
    </source>
</evidence>
<dbReference type="GO" id="GO:0004364">
    <property type="term" value="F:glutathione transferase activity"/>
    <property type="evidence" value="ECO:0007669"/>
    <property type="project" value="TreeGrafter"/>
</dbReference>
<keyword evidence="2" id="KW-0560">Oxidoreductase</keyword>
<feature type="domain" description="GST N-terminal" evidence="3">
    <location>
        <begin position="1"/>
        <end position="60"/>
    </location>
</feature>
<dbReference type="InterPro" id="IPR004045">
    <property type="entry name" value="Glutathione_S-Trfase_N"/>
</dbReference>
<dbReference type="PROSITE" id="PS50405">
    <property type="entry name" value="GST_CTER"/>
    <property type="match status" value="1"/>
</dbReference>
<reference evidence="5 6" key="1">
    <citation type="journal article" date="2018" name="Gigascience">
        <title>Genomes of trombidid mites reveal novel predicted allergens and laterally-transferred genes associated with secondary metabolism.</title>
        <authorList>
            <person name="Dong X."/>
            <person name="Chaisiri K."/>
            <person name="Xia D."/>
            <person name="Armstrong S.D."/>
            <person name="Fang Y."/>
            <person name="Donnelly M.J."/>
            <person name="Kadowaki T."/>
            <person name="McGarry J.W."/>
            <person name="Darby A.C."/>
            <person name="Makepeace B.L."/>
        </authorList>
    </citation>
    <scope>NUCLEOTIDE SEQUENCE [LARGE SCALE GENOMIC DNA]</scope>
    <source>
        <strain evidence="5">UoL-UT</strain>
    </source>
</reference>
<dbReference type="GO" id="GO:0005737">
    <property type="term" value="C:cytoplasm"/>
    <property type="evidence" value="ECO:0007669"/>
    <property type="project" value="TreeGrafter"/>
</dbReference>